<feature type="transmembrane region" description="Helical" evidence="1">
    <location>
        <begin position="177"/>
        <end position="198"/>
    </location>
</feature>
<name>A0AAV9SXE8_9PEZI</name>
<comment type="caution">
    <text evidence="2">The sequence shown here is derived from an EMBL/GenBank/DDBJ whole genome shotgun (WGS) entry which is preliminary data.</text>
</comment>
<feature type="transmembrane region" description="Helical" evidence="1">
    <location>
        <begin position="27"/>
        <end position="49"/>
    </location>
</feature>
<sequence length="238" mass="26217">MAGHLADLRGRYTHRFRDSRFLERFPYAPPTLANGMILFVASSMAFLFLEETSKVVERRHDPGLAPAQKIESLLPIGSFISPEYGLVDNTNNRSEVVEGVPLMIEDDTELSPRSASPRPSKAFQLRRLPSASPAGAMPAPAEIAWSLALLGVMGLPTKLLAYPRVTQRLGALRTWRFFLRFFPLVYAVVPHIAVMPSITPPPAGKHGFTVWALIIFSQGLMVGCSTFTALSQLILTNL</sequence>
<dbReference type="Proteomes" id="UP001327957">
    <property type="component" value="Unassembled WGS sequence"/>
</dbReference>
<evidence type="ECO:0000313" key="2">
    <source>
        <dbReference type="EMBL" id="KAK6209494.1"/>
    </source>
</evidence>
<keyword evidence="1" id="KW-1133">Transmembrane helix</keyword>
<dbReference type="EMBL" id="JASAOK010000047">
    <property type="protein sequence ID" value="KAK6209494.1"/>
    <property type="molecule type" value="Genomic_DNA"/>
</dbReference>
<organism evidence="2 3">
    <name type="scientific">Colletotrichum tabaci</name>
    <dbReference type="NCBI Taxonomy" id="1209068"/>
    <lineage>
        <taxon>Eukaryota</taxon>
        <taxon>Fungi</taxon>
        <taxon>Dikarya</taxon>
        <taxon>Ascomycota</taxon>
        <taxon>Pezizomycotina</taxon>
        <taxon>Sordariomycetes</taxon>
        <taxon>Hypocreomycetidae</taxon>
        <taxon>Glomerellales</taxon>
        <taxon>Glomerellaceae</taxon>
        <taxon>Colletotrichum</taxon>
        <taxon>Colletotrichum destructivum species complex</taxon>
    </lineage>
</organism>
<accession>A0AAV9SXE8</accession>
<reference evidence="2 3" key="1">
    <citation type="submission" date="2023-04" db="EMBL/GenBank/DDBJ databases">
        <title>Colletotrichum tabacum stain YC1 causing leaf anthracnose on Nicotiana tabacum(L.) cv.</title>
        <authorList>
            <person name="Ji Z."/>
            <person name="Wang M."/>
            <person name="Zhang J."/>
            <person name="Wang N."/>
            <person name="Zhou Z."/>
        </authorList>
    </citation>
    <scope>NUCLEOTIDE SEQUENCE [LARGE SCALE GENOMIC DNA]</scope>
    <source>
        <strain evidence="2 3">YC1</strain>
    </source>
</reference>
<protein>
    <submittedName>
        <fullName evidence="2">Uncharacterized protein</fullName>
    </submittedName>
</protein>
<proteinExistence type="predicted"/>
<gene>
    <name evidence="2" type="ORF">QIS74_11078</name>
</gene>
<keyword evidence="1" id="KW-0812">Transmembrane</keyword>
<keyword evidence="3" id="KW-1185">Reference proteome</keyword>
<feature type="transmembrane region" description="Helical" evidence="1">
    <location>
        <begin position="210"/>
        <end position="235"/>
    </location>
</feature>
<dbReference type="AlphaFoldDB" id="A0AAV9SXE8"/>
<evidence type="ECO:0000256" key="1">
    <source>
        <dbReference type="SAM" id="Phobius"/>
    </source>
</evidence>
<keyword evidence="1" id="KW-0472">Membrane</keyword>
<evidence type="ECO:0000313" key="3">
    <source>
        <dbReference type="Proteomes" id="UP001327957"/>
    </source>
</evidence>